<accession>A0ABP6LQL1</accession>
<protein>
    <submittedName>
        <fullName evidence="4">4'-phosphopantetheinyl transferase Sfp</fullName>
    </submittedName>
</protein>
<sequence length="252" mass="26745">MIPAAACRVWWARGGDYRPELDALLGPAEAIRRDRYAREADRRRFTVSAALLRLAAARELGCAAREVPVVRDCPDCAVPHGRPRIEGPLHVSVSYAGEAVAVAVSTGAAVGLDAAEAPPGGPAAPRPAALERALRSEERAELGEAPEELRPGMLVRWWTYKEAVLKATGDGLRVPPTEIGVSERSGAARLTAYPGRPELLGRGTVLRPAGIPVGRRSPAAVASVAFLVDRGIRVDHVRGEDGRELLGRAAGR</sequence>
<evidence type="ECO:0000256" key="1">
    <source>
        <dbReference type="ARBA" id="ARBA00010990"/>
    </source>
</evidence>
<comment type="similarity">
    <text evidence="1">Belongs to the P-Pant transferase superfamily. Gsp/Sfp/HetI/AcpT family.</text>
</comment>
<evidence type="ECO:0000313" key="5">
    <source>
        <dbReference type="Proteomes" id="UP001501532"/>
    </source>
</evidence>
<dbReference type="Gene3D" id="3.90.470.20">
    <property type="entry name" value="4'-phosphopantetheinyl transferase domain"/>
    <property type="match status" value="2"/>
</dbReference>
<gene>
    <name evidence="4" type="primary">sfp</name>
    <name evidence="4" type="ORF">GCM10010448_43730</name>
</gene>
<dbReference type="EMBL" id="BAAAUF010000041">
    <property type="protein sequence ID" value="GAA3055562.1"/>
    <property type="molecule type" value="Genomic_DNA"/>
</dbReference>
<evidence type="ECO:0000259" key="3">
    <source>
        <dbReference type="Pfam" id="PF01648"/>
    </source>
</evidence>
<dbReference type="Proteomes" id="UP001501532">
    <property type="component" value="Unassembled WGS sequence"/>
</dbReference>
<dbReference type="InterPro" id="IPR037143">
    <property type="entry name" value="4-PPantetheinyl_Trfase_dom_sf"/>
</dbReference>
<reference evidence="5" key="1">
    <citation type="journal article" date="2019" name="Int. J. Syst. Evol. Microbiol.">
        <title>The Global Catalogue of Microorganisms (GCM) 10K type strain sequencing project: providing services to taxonomists for standard genome sequencing and annotation.</title>
        <authorList>
            <consortium name="The Broad Institute Genomics Platform"/>
            <consortium name="The Broad Institute Genome Sequencing Center for Infectious Disease"/>
            <person name="Wu L."/>
            <person name="Ma J."/>
        </authorList>
    </citation>
    <scope>NUCLEOTIDE SEQUENCE [LARGE SCALE GENOMIC DNA]</scope>
    <source>
        <strain evidence="5">JCM 9091</strain>
    </source>
</reference>
<dbReference type="PANTHER" id="PTHR12215">
    <property type="entry name" value="PHOSPHOPANTETHEINE TRANSFERASE"/>
    <property type="match status" value="1"/>
</dbReference>
<evidence type="ECO:0000313" key="4">
    <source>
        <dbReference type="EMBL" id="GAA3055562.1"/>
    </source>
</evidence>
<dbReference type="RefSeq" id="WP_234514911.1">
    <property type="nucleotide sequence ID" value="NZ_BAAAUF010000041.1"/>
</dbReference>
<feature type="domain" description="4'-phosphopantetheinyl transferase" evidence="3">
    <location>
        <begin position="110"/>
        <end position="187"/>
    </location>
</feature>
<organism evidence="4 5">
    <name type="scientific">Streptomyces glomeratus</name>
    <dbReference type="NCBI Taxonomy" id="284452"/>
    <lineage>
        <taxon>Bacteria</taxon>
        <taxon>Bacillati</taxon>
        <taxon>Actinomycetota</taxon>
        <taxon>Actinomycetes</taxon>
        <taxon>Kitasatosporales</taxon>
        <taxon>Streptomycetaceae</taxon>
        <taxon>Streptomyces</taxon>
    </lineage>
</organism>
<dbReference type="InterPro" id="IPR008278">
    <property type="entry name" value="4-PPantetheinyl_Trfase_dom"/>
</dbReference>
<proteinExistence type="inferred from homology"/>
<dbReference type="SUPFAM" id="SSF56214">
    <property type="entry name" value="4'-phosphopantetheinyl transferase"/>
    <property type="match status" value="2"/>
</dbReference>
<dbReference type="GO" id="GO:0016740">
    <property type="term" value="F:transferase activity"/>
    <property type="evidence" value="ECO:0007669"/>
    <property type="project" value="UniProtKB-KW"/>
</dbReference>
<keyword evidence="2 4" id="KW-0808">Transferase</keyword>
<dbReference type="InterPro" id="IPR050559">
    <property type="entry name" value="P-Pant_transferase_sf"/>
</dbReference>
<keyword evidence="5" id="KW-1185">Reference proteome</keyword>
<dbReference type="Pfam" id="PF01648">
    <property type="entry name" value="ACPS"/>
    <property type="match status" value="1"/>
</dbReference>
<comment type="caution">
    <text evidence="4">The sequence shown here is derived from an EMBL/GenBank/DDBJ whole genome shotgun (WGS) entry which is preliminary data.</text>
</comment>
<name>A0ABP6LQL1_9ACTN</name>
<evidence type="ECO:0000256" key="2">
    <source>
        <dbReference type="ARBA" id="ARBA00022679"/>
    </source>
</evidence>
<dbReference type="PANTHER" id="PTHR12215:SF10">
    <property type="entry name" value="L-AMINOADIPATE-SEMIALDEHYDE DEHYDROGENASE-PHOSPHOPANTETHEINYL TRANSFERASE"/>
    <property type="match status" value="1"/>
</dbReference>